<dbReference type="PANTHER" id="PTHR30269">
    <property type="entry name" value="TRANSMEMBRANE PROTEIN YFCA"/>
    <property type="match status" value="1"/>
</dbReference>
<dbReference type="EMBL" id="JACHXP010000003">
    <property type="protein sequence ID" value="MBB3189659.1"/>
    <property type="molecule type" value="Genomic_DNA"/>
</dbReference>
<keyword evidence="4 8" id="KW-1003">Cell membrane</keyword>
<dbReference type="InterPro" id="IPR002781">
    <property type="entry name" value="TM_pro_TauE-like"/>
</dbReference>
<evidence type="ECO:0000256" key="1">
    <source>
        <dbReference type="ARBA" id="ARBA00004651"/>
    </source>
</evidence>
<evidence type="ECO:0000256" key="7">
    <source>
        <dbReference type="ARBA" id="ARBA00023136"/>
    </source>
</evidence>
<dbReference type="Pfam" id="PF01925">
    <property type="entry name" value="TauE"/>
    <property type="match status" value="1"/>
</dbReference>
<proteinExistence type="inferred from homology"/>
<dbReference type="GO" id="GO:0005886">
    <property type="term" value="C:plasma membrane"/>
    <property type="evidence" value="ECO:0007669"/>
    <property type="project" value="UniProtKB-SubCell"/>
</dbReference>
<evidence type="ECO:0000313" key="9">
    <source>
        <dbReference type="EMBL" id="MBB3189659.1"/>
    </source>
</evidence>
<gene>
    <name evidence="9" type="ORF">FHR94_000883</name>
</gene>
<feature type="transmembrane region" description="Helical" evidence="8">
    <location>
        <begin position="218"/>
        <end position="238"/>
    </location>
</feature>
<keyword evidence="7 8" id="KW-0472">Membrane</keyword>
<dbReference type="Proteomes" id="UP000547614">
    <property type="component" value="Unassembled WGS sequence"/>
</dbReference>
<keyword evidence="3" id="KW-0813">Transport</keyword>
<feature type="transmembrane region" description="Helical" evidence="8">
    <location>
        <begin position="98"/>
        <end position="117"/>
    </location>
</feature>
<evidence type="ECO:0000256" key="6">
    <source>
        <dbReference type="ARBA" id="ARBA00022989"/>
    </source>
</evidence>
<feature type="transmembrane region" description="Helical" evidence="8">
    <location>
        <begin position="43"/>
        <end position="61"/>
    </location>
</feature>
<feature type="transmembrane region" description="Helical" evidence="8">
    <location>
        <begin position="189"/>
        <end position="206"/>
    </location>
</feature>
<evidence type="ECO:0000256" key="8">
    <source>
        <dbReference type="RuleBase" id="RU363041"/>
    </source>
</evidence>
<dbReference type="AlphaFoldDB" id="A0A839V834"/>
<evidence type="ECO:0000256" key="4">
    <source>
        <dbReference type="ARBA" id="ARBA00022475"/>
    </source>
</evidence>
<dbReference type="RefSeq" id="WP_183324400.1">
    <property type="nucleotide sequence ID" value="NZ_JACHXP010000003.1"/>
</dbReference>
<evidence type="ECO:0000256" key="5">
    <source>
        <dbReference type="ARBA" id="ARBA00022692"/>
    </source>
</evidence>
<protein>
    <recommendedName>
        <fullName evidence="8">Probable membrane transporter protein</fullName>
    </recommendedName>
</protein>
<evidence type="ECO:0000256" key="3">
    <source>
        <dbReference type="ARBA" id="ARBA00022448"/>
    </source>
</evidence>
<name>A0A839V834_9GAMM</name>
<dbReference type="PANTHER" id="PTHR30269:SF37">
    <property type="entry name" value="MEMBRANE TRANSPORTER PROTEIN"/>
    <property type="match status" value="1"/>
</dbReference>
<sequence length="239" mass="25970">MLAIVLACLIIFFASTLQAATGFGFSVLATPLLFLIFEPHQAIQINIIISLIISLILYPELKKTVDKHLLYNLAKGAIIGTPIGVVLILFLSETMLKIFAGIVILSLTFVVLLRFSIQQKGSRDIISGLSSGALTTSLGMPGPPLLLYFSSTNLDKHTLRSTTLIYFLFIYFLGLIAHVFTIGSSWNTWLIAAALTPMAFAGIFAGRTAFRMISQKTFRIINISILLATGASLIVTSLN</sequence>
<evidence type="ECO:0000256" key="2">
    <source>
        <dbReference type="ARBA" id="ARBA00009142"/>
    </source>
</evidence>
<feature type="transmembrane region" description="Helical" evidence="8">
    <location>
        <begin position="164"/>
        <end position="183"/>
    </location>
</feature>
<reference evidence="9 10" key="1">
    <citation type="submission" date="2020-08" db="EMBL/GenBank/DDBJ databases">
        <title>Genomic Encyclopedia of Type Strains, Phase III (KMG-III): the genomes of soil and plant-associated and newly described type strains.</title>
        <authorList>
            <person name="Whitman W."/>
        </authorList>
    </citation>
    <scope>NUCLEOTIDE SEQUENCE [LARGE SCALE GENOMIC DNA]</scope>
    <source>
        <strain evidence="9 10">CECT 7282</strain>
    </source>
</reference>
<comment type="similarity">
    <text evidence="2 8">Belongs to the 4-toluene sulfonate uptake permease (TSUP) (TC 2.A.102) family.</text>
</comment>
<evidence type="ECO:0000313" key="10">
    <source>
        <dbReference type="Proteomes" id="UP000547614"/>
    </source>
</evidence>
<comment type="caution">
    <text evidence="9">The sequence shown here is derived from an EMBL/GenBank/DDBJ whole genome shotgun (WGS) entry which is preliminary data.</text>
</comment>
<keyword evidence="5 8" id="KW-0812">Transmembrane</keyword>
<dbReference type="InterPro" id="IPR052017">
    <property type="entry name" value="TSUP"/>
</dbReference>
<keyword evidence="10" id="KW-1185">Reference proteome</keyword>
<comment type="subcellular location">
    <subcellularLocation>
        <location evidence="1 8">Cell membrane</location>
        <topology evidence="1 8">Multi-pass membrane protein</topology>
    </subcellularLocation>
</comment>
<feature type="transmembrane region" description="Helical" evidence="8">
    <location>
        <begin position="73"/>
        <end position="92"/>
    </location>
</feature>
<accession>A0A839V834</accession>
<organism evidence="9 10">
    <name type="scientific">Halomonas cerina</name>
    <dbReference type="NCBI Taxonomy" id="447424"/>
    <lineage>
        <taxon>Bacteria</taxon>
        <taxon>Pseudomonadati</taxon>
        <taxon>Pseudomonadota</taxon>
        <taxon>Gammaproteobacteria</taxon>
        <taxon>Oceanospirillales</taxon>
        <taxon>Halomonadaceae</taxon>
        <taxon>Halomonas</taxon>
    </lineage>
</organism>
<keyword evidence="6 8" id="KW-1133">Transmembrane helix</keyword>